<proteinExistence type="predicted"/>
<keyword evidence="6" id="KW-1185">Reference proteome</keyword>
<evidence type="ECO:0000259" key="4">
    <source>
        <dbReference type="SMART" id="SM00547"/>
    </source>
</evidence>
<keyword evidence="2" id="KW-0863">Zinc-finger</keyword>
<feature type="domain" description="RanBP2-type" evidence="4">
    <location>
        <begin position="38"/>
        <end position="62"/>
    </location>
</feature>
<dbReference type="Pfam" id="PF12773">
    <property type="entry name" value="DZR"/>
    <property type="match status" value="1"/>
</dbReference>
<name>A0ABZ3JBN6_SPOA4</name>
<evidence type="ECO:0000256" key="3">
    <source>
        <dbReference type="ARBA" id="ARBA00022833"/>
    </source>
</evidence>
<dbReference type="SMART" id="SM00547">
    <property type="entry name" value="ZnF_RBZ"/>
    <property type="match status" value="2"/>
</dbReference>
<evidence type="ECO:0000313" key="6">
    <source>
        <dbReference type="Proteomes" id="UP000216052"/>
    </source>
</evidence>
<dbReference type="InterPro" id="IPR025874">
    <property type="entry name" value="DZR"/>
</dbReference>
<feature type="domain" description="RanBP2-type" evidence="4">
    <location>
        <begin position="13"/>
        <end position="34"/>
    </location>
</feature>
<keyword evidence="1" id="KW-0479">Metal-binding</keyword>
<evidence type="ECO:0000256" key="2">
    <source>
        <dbReference type="ARBA" id="ARBA00022771"/>
    </source>
</evidence>
<dbReference type="EMBL" id="CP155571">
    <property type="protein sequence ID" value="XFO75463.1"/>
    <property type="molecule type" value="Genomic_DNA"/>
</dbReference>
<gene>
    <name evidence="5" type="ORF">SPACI_055840</name>
</gene>
<dbReference type="Gene3D" id="4.10.1060.10">
    <property type="entry name" value="Zinc finger, RanBP2-type"/>
    <property type="match status" value="1"/>
</dbReference>
<keyword evidence="3" id="KW-0862">Zinc</keyword>
<sequence>MCFRPPTVKKPKKCPACGTLNPAAIKVCNKCGAELPGDTLPCPHCGVQQPAANKVCKNCGFNGKPGSGDPAKHK</sequence>
<evidence type="ECO:0000256" key="1">
    <source>
        <dbReference type="ARBA" id="ARBA00022723"/>
    </source>
</evidence>
<evidence type="ECO:0000313" key="5">
    <source>
        <dbReference type="EMBL" id="XFO75463.1"/>
    </source>
</evidence>
<reference evidence="5" key="1">
    <citation type="submission" date="2024-05" db="EMBL/GenBank/DDBJ databases">
        <title>Isolation and characterization of Sporomusa carbonis sp. nov., a carboxydotrophic hydrogenogen in the genus of Sporomusa isolated from a charcoal burning pile.</title>
        <authorList>
            <person name="Boeer T."/>
            <person name="Rosenbaum F."/>
            <person name="Eysell L."/>
            <person name="Mueller V."/>
            <person name="Daniel R."/>
            <person name="Poehlein A."/>
        </authorList>
    </citation>
    <scope>NUCLEOTIDE SEQUENCE [LARGE SCALE GENOMIC DNA]</scope>
    <source>
        <strain evidence="5">DSM 3132</strain>
    </source>
</reference>
<dbReference type="Proteomes" id="UP000216052">
    <property type="component" value="Chromosome"/>
</dbReference>
<accession>A0ABZ3JBN6</accession>
<organism evidence="5 6">
    <name type="scientific">Sporomusa acidovorans (strain ATCC 49682 / DSM 3132 / Mol)</name>
    <dbReference type="NCBI Taxonomy" id="1123286"/>
    <lineage>
        <taxon>Bacteria</taxon>
        <taxon>Bacillati</taxon>
        <taxon>Bacillota</taxon>
        <taxon>Negativicutes</taxon>
        <taxon>Selenomonadales</taxon>
        <taxon>Sporomusaceae</taxon>
        <taxon>Sporomusa</taxon>
    </lineage>
</organism>
<dbReference type="InterPro" id="IPR001876">
    <property type="entry name" value="Znf_RanBP2"/>
</dbReference>
<protein>
    <recommendedName>
        <fullName evidence="4">RanBP2-type domain-containing protein</fullName>
    </recommendedName>
</protein>
<dbReference type="RefSeq" id="WP_093793447.1">
    <property type="nucleotide sequence ID" value="NZ_CP155571.1"/>
</dbReference>